<name>A0ACC0BR82_CATRO</name>
<dbReference type="Proteomes" id="UP001060085">
    <property type="component" value="Linkage Group LG02"/>
</dbReference>
<organism evidence="1 2">
    <name type="scientific">Catharanthus roseus</name>
    <name type="common">Madagascar periwinkle</name>
    <name type="synonym">Vinca rosea</name>
    <dbReference type="NCBI Taxonomy" id="4058"/>
    <lineage>
        <taxon>Eukaryota</taxon>
        <taxon>Viridiplantae</taxon>
        <taxon>Streptophyta</taxon>
        <taxon>Embryophyta</taxon>
        <taxon>Tracheophyta</taxon>
        <taxon>Spermatophyta</taxon>
        <taxon>Magnoliopsida</taxon>
        <taxon>eudicotyledons</taxon>
        <taxon>Gunneridae</taxon>
        <taxon>Pentapetalae</taxon>
        <taxon>asterids</taxon>
        <taxon>lamiids</taxon>
        <taxon>Gentianales</taxon>
        <taxon>Apocynaceae</taxon>
        <taxon>Rauvolfioideae</taxon>
        <taxon>Vinceae</taxon>
        <taxon>Catharanthinae</taxon>
        <taxon>Catharanthus</taxon>
    </lineage>
</organism>
<protein>
    <submittedName>
        <fullName evidence="1">Uncharacterized protein</fullName>
    </submittedName>
</protein>
<accession>A0ACC0BR82</accession>
<evidence type="ECO:0000313" key="1">
    <source>
        <dbReference type="EMBL" id="KAI5675102.1"/>
    </source>
</evidence>
<keyword evidence="2" id="KW-1185">Reference proteome</keyword>
<gene>
    <name evidence="1" type="ORF">M9H77_06052</name>
</gene>
<comment type="caution">
    <text evidence="1">The sequence shown here is derived from an EMBL/GenBank/DDBJ whole genome shotgun (WGS) entry which is preliminary data.</text>
</comment>
<proteinExistence type="predicted"/>
<reference evidence="2" key="1">
    <citation type="journal article" date="2023" name="Nat. Plants">
        <title>Single-cell RNA sequencing provides a high-resolution roadmap for understanding the multicellular compartmentation of specialized metabolism.</title>
        <authorList>
            <person name="Sun S."/>
            <person name="Shen X."/>
            <person name="Li Y."/>
            <person name="Li Y."/>
            <person name="Wang S."/>
            <person name="Li R."/>
            <person name="Zhang H."/>
            <person name="Shen G."/>
            <person name="Guo B."/>
            <person name="Wei J."/>
            <person name="Xu J."/>
            <person name="St-Pierre B."/>
            <person name="Chen S."/>
            <person name="Sun C."/>
        </authorList>
    </citation>
    <scope>NUCLEOTIDE SEQUENCE [LARGE SCALE GENOMIC DNA]</scope>
</reference>
<sequence length="515" mass="57641">MDQLMNFSLTSPIFLLLSSLFLIILLNKLMRGNKIQKGKKLPPGPKKIAIIGNLHQMVGSLPHRVLNNLAEKYGPIMHLQIGQLSAVIISSAEKAKEILNTHGVRVADRPQTTVAKIMLYNSLGVTFAPYGDYLKQLRQIYAMELLSPKTVKSFWTIMDDELSTMITSIKSEVGQPMILHDKMMTYLYAMLCRATVGSVCNGRETLIMAAKETSALSASIRIEDLFPSVKILPVISGLKSKLTNLLKELDIVLEDIISAREKKLLSQPQQPLTLDEEDMLGVLLKYKNGKGNDTKFRVTNNDIKAIVFELILAGTLSSAAIVEWCMSELMKNPELLKKAQDEVRQVLKGKKTISGSDVGKLEYVKMVVKESVRLHPPAPLLFPRECREEFEIDGMTIPKKSWVIINYWAIGRDPKIWPNADKFEPERFSNNNIDFYGSNFELIPFGAGRRVCPGILFGTTNVELLLAAFLFHFDWELPGGMKPEELDMNELFGAGCIRENPLCLIPSISTVVEGN</sequence>
<dbReference type="EMBL" id="CM044702">
    <property type="protein sequence ID" value="KAI5675102.1"/>
    <property type="molecule type" value="Genomic_DNA"/>
</dbReference>
<evidence type="ECO:0000313" key="2">
    <source>
        <dbReference type="Proteomes" id="UP001060085"/>
    </source>
</evidence>